<reference evidence="2 3" key="1">
    <citation type="submission" date="2021-06" db="EMBL/GenBank/DDBJ databases">
        <title>Caerostris darwini draft genome.</title>
        <authorList>
            <person name="Kono N."/>
            <person name="Arakawa K."/>
        </authorList>
    </citation>
    <scope>NUCLEOTIDE SEQUENCE [LARGE SCALE GENOMIC DNA]</scope>
</reference>
<keyword evidence="1" id="KW-0732">Signal</keyword>
<evidence type="ECO:0008006" key="4">
    <source>
        <dbReference type="Google" id="ProtNLM"/>
    </source>
</evidence>
<proteinExistence type="predicted"/>
<gene>
    <name evidence="2" type="ORF">CDAR_444401</name>
</gene>
<organism evidence="2 3">
    <name type="scientific">Caerostris darwini</name>
    <dbReference type="NCBI Taxonomy" id="1538125"/>
    <lineage>
        <taxon>Eukaryota</taxon>
        <taxon>Metazoa</taxon>
        <taxon>Ecdysozoa</taxon>
        <taxon>Arthropoda</taxon>
        <taxon>Chelicerata</taxon>
        <taxon>Arachnida</taxon>
        <taxon>Araneae</taxon>
        <taxon>Araneomorphae</taxon>
        <taxon>Entelegynae</taxon>
        <taxon>Araneoidea</taxon>
        <taxon>Araneidae</taxon>
        <taxon>Caerostris</taxon>
    </lineage>
</organism>
<accession>A0AAV4XAI7</accession>
<comment type="caution">
    <text evidence="2">The sequence shown here is derived from an EMBL/GenBank/DDBJ whole genome shotgun (WGS) entry which is preliminary data.</text>
</comment>
<dbReference type="EMBL" id="BPLQ01015729">
    <property type="protein sequence ID" value="GIY91205.1"/>
    <property type="molecule type" value="Genomic_DNA"/>
</dbReference>
<feature type="chain" id="PRO_5043685884" description="Secreted protein" evidence="1">
    <location>
        <begin position="37"/>
        <end position="90"/>
    </location>
</feature>
<name>A0AAV4XAI7_9ARAC</name>
<sequence>MSVRASTFAYPRTTMFTTRFRLFTWLTQILLDLVLSESSGGWPRGHFHVLAAQWRTHTAPVRTCKLGYSRGLIDCCLNGNLYPFMMRLAE</sequence>
<dbReference type="AlphaFoldDB" id="A0AAV4XAI7"/>
<evidence type="ECO:0000256" key="1">
    <source>
        <dbReference type="SAM" id="SignalP"/>
    </source>
</evidence>
<keyword evidence="3" id="KW-1185">Reference proteome</keyword>
<protein>
    <recommendedName>
        <fullName evidence="4">Secreted protein</fullName>
    </recommendedName>
</protein>
<feature type="signal peptide" evidence="1">
    <location>
        <begin position="1"/>
        <end position="36"/>
    </location>
</feature>
<evidence type="ECO:0000313" key="3">
    <source>
        <dbReference type="Proteomes" id="UP001054837"/>
    </source>
</evidence>
<dbReference type="Proteomes" id="UP001054837">
    <property type="component" value="Unassembled WGS sequence"/>
</dbReference>
<evidence type="ECO:0000313" key="2">
    <source>
        <dbReference type="EMBL" id="GIY91205.1"/>
    </source>
</evidence>